<reference evidence="1" key="2">
    <citation type="journal article" date="2023" name="Int. J. Mol. Sci.">
        <title>De Novo Assembly and Annotation of 11 Diverse Shrub Willow (Salix) Genomes Reveals Novel Gene Organization in Sex-Linked Regions.</title>
        <authorList>
            <person name="Hyden B."/>
            <person name="Feng K."/>
            <person name="Yates T.B."/>
            <person name="Jawdy S."/>
            <person name="Cereghino C."/>
            <person name="Smart L.B."/>
            <person name="Muchero W."/>
        </authorList>
    </citation>
    <scope>NUCLEOTIDE SEQUENCE</scope>
    <source>
        <tissue evidence="1">Shoot tip</tissue>
    </source>
</reference>
<proteinExistence type="predicted"/>
<organism evidence="1 2">
    <name type="scientific">Salix purpurea</name>
    <name type="common">Purple osier willow</name>
    <dbReference type="NCBI Taxonomy" id="77065"/>
    <lineage>
        <taxon>Eukaryota</taxon>
        <taxon>Viridiplantae</taxon>
        <taxon>Streptophyta</taxon>
        <taxon>Embryophyta</taxon>
        <taxon>Tracheophyta</taxon>
        <taxon>Spermatophyta</taxon>
        <taxon>Magnoliopsida</taxon>
        <taxon>eudicotyledons</taxon>
        <taxon>Gunneridae</taxon>
        <taxon>Pentapetalae</taxon>
        <taxon>rosids</taxon>
        <taxon>fabids</taxon>
        <taxon>Malpighiales</taxon>
        <taxon>Salicaceae</taxon>
        <taxon>Saliceae</taxon>
        <taxon>Salix</taxon>
    </lineage>
</organism>
<keyword evidence="2" id="KW-1185">Reference proteome</keyword>
<dbReference type="AlphaFoldDB" id="A0A9Q0UCA5"/>
<comment type="caution">
    <text evidence="1">The sequence shown here is derived from an EMBL/GenBank/DDBJ whole genome shotgun (WGS) entry which is preliminary data.</text>
</comment>
<protein>
    <submittedName>
        <fullName evidence="1">Uncharacterized protein</fullName>
    </submittedName>
</protein>
<name>A0A9Q0UCA5_SALPP</name>
<evidence type="ECO:0000313" key="2">
    <source>
        <dbReference type="Proteomes" id="UP001151532"/>
    </source>
</evidence>
<dbReference type="Proteomes" id="UP001151532">
    <property type="component" value="Chromosome 8"/>
</dbReference>
<reference evidence="1" key="1">
    <citation type="submission" date="2022-11" db="EMBL/GenBank/DDBJ databases">
        <authorList>
            <person name="Hyden B.L."/>
            <person name="Feng K."/>
            <person name="Yates T."/>
            <person name="Jawdy S."/>
            <person name="Smart L.B."/>
            <person name="Muchero W."/>
        </authorList>
    </citation>
    <scope>NUCLEOTIDE SEQUENCE</scope>
    <source>
        <tissue evidence="1">Shoot tip</tissue>
    </source>
</reference>
<sequence>MECLLEQHGDIELQIEPTKIKFKPRFLFFSKLSQVYSLQSHPSSGWIPLAIRFPFLSSKHPSISLVDSQIHLKLDERHEGDDKML</sequence>
<gene>
    <name evidence="1" type="ORF">OIU79_005237</name>
</gene>
<dbReference type="EMBL" id="JAPFFK010000013">
    <property type="protein sequence ID" value="KAJ6727292.1"/>
    <property type="molecule type" value="Genomic_DNA"/>
</dbReference>
<accession>A0A9Q0UCA5</accession>
<evidence type="ECO:0000313" key="1">
    <source>
        <dbReference type="EMBL" id="KAJ6727292.1"/>
    </source>
</evidence>